<keyword evidence="2" id="KW-1185">Reference proteome</keyword>
<dbReference type="EMBL" id="CM047908">
    <property type="protein sequence ID" value="KAJ0081742.1"/>
    <property type="molecule type" value="Genomic_DNA"/>
</dbReference>
<protein>
    <submittedName>
        <fullName evidence="1">Uncharacterized protein</fullName>
    </submittedName>
</protein>
<organism evidence="1 2">
    <name type="scientific">Pistacia atlantica</name>
    <dbReference type="NCBI Taxonomy" id="434234"/>
    <lineage>
        <taxon>Eukaryota</taxon>
        <taxon>Viridiplantae</taxon>
        <taxon>Streptophyta</taxon>
        <taxon>Embryophyta</taxon>
        <taxon>Tracheophyta</taxon>
        <taxon>Spermatophyta</taxon>
        <taxon>Magnoliopsida</taxon>
        <taxon>eudicotyledons</taxon>
        <taxon>Gunneridae</taxon>
        <taxon>Pentapetalae</taxon>
        <taxon>rosids</taxon>
        <taxon>malvids</taxon>
        <taxon>Sapindales</taxon>
        <taxon>Anacardiaceae</taxon>
        <taxon>Pistacia</taxon>
    </lineage>
</organism>
<comment type="caution">
    <text evidence="1">The sequence shown here is derived from an EMBL/GenBank/DDBJ whole genome shotgun (WGS) entry which is preliminary data.</text>
</comment>
<name>A0ACC1A620_9ROSI</name>
<sequence>MRFLLQNRLSFFMGSLRTSTAPTVTLRFPSNTRFLQSSSRVLSVCASKPINNSSNNHRSLTLKTTTKTNDFSSVPENRRLGSRPLDILKIKLKELGIYMGKCVPGQYNHLPCPACNGGDSEEKSLSVYISPDGYAIYTFLRCNFFFSVLNRSPLTSVFLFRNFCVIRVIALWICFRTKCGWKGSTRAFGESRSSLKQIAQTKTVREVTVEGLKLEPLSDQLRGYFAERMITSDTLQRNRVMQKRCGDNEIAIAFTYWKKEKLVNCKYRDIMKRFWQEKDTEKVFYGFDDIEGESDIIIVEGEMDKLSMEEAGFDTKYQYLWNCKEYLKKASRIILATDGDRPGQALAEELARRLGKERCWRVKWPKSYELNHFKDANEVLMYLGPQVLKEVIENAELYPISGLYNFRDYFDEIDAYYYQQPSRLSIPIGLWMLAVVDAVIAFPFRQNGLVIEPSIRFEIVFLSFQEKRDTEKWSFGLNEKIKEAAEIIIVEGEMDKLAIEAVGFLNCVSVPCGAPQKVSAKELPQQEKVWFETWKFLSP</sequence>
<reference evidence="2" key="1">
    <citation type="journal article" date="2023" name="G3 (Bethesda)">
        <title>Genome assembly and association tests identify interacting loci associated with vigor, precocity, and sex in interspecific pistachio rootstocks.</title>
        <authorList>
            <person name="Palmer W."/>
            <person name="Jacygrad E."/>
            <person name="Sagayaradj S."/>
            <person name="Cavanaugh K."/>
            <person name="Han R."/>
            <person name="Bertier L."/>
            <person name="Beede B."/>
            <person name="Kafkas S."/>
            <person name="Golino D."/>
            <person name="Preece J."/>
            <person name="Michelmore R."/>
        </authorList>
    </citation>
    <scope>NUCLEOTIDE SEQUENCE [LARGE SCALE GENOMIC DNA]</scope>
</reference>
<dbReference type="Proteomes" id="UP001164250">
    <property type="component" value="Chromosome 12"/>
</dbReference>
<evidence type="ECO:0000313" key="2">
    <source>
        <dbReference type="Proteomes" id="UP001164250"/>
    </source>
</evidence>
<evidence type="ECO:0000313" key="1">
    <source>
        <dbReference type="EMBL" id="KAJ0081742.1"/>
    </source>
</evidence>
<gene>
    <name evidence="1" type="ORF">Patl1_11516</name>
</gene>
<proteinExistence type="predicted"/>
<accession>A0ACC1A620</accession>